<name>A0A242MHR6_CABSO</name>
<sequence>MLREETAGSGFRPVAVHVGAPGIEQIGDAWYLEPLDPLRPYPERLTDCLVGGALRHPERWLAASRNITGSWTGISYALMLERARSIGQGLLDLKLPSGRPIVILSGNSLEHLQLMLGAMFAGIPVAPLSPAWALPLNGFVRLQNAIGFLDPAMVFADEYSLYAEAIEAAVHPDVLVVSREQTGRSLSFDTLCEVDPTIIDTVHGSIGPDTIAKILFTSGSTNLPKPVPTTHRMLCSNQQMLLQTFPQFAIEPPVLVDWLPWHHTYGGSHNVGIALYNGGTLYIDEGKPIAERFGQTLRNLRDIAPTAYFNVPKGWEDLVAALEVDAGLGHHFFSRLKLMFFAGAGLSRTVRDRMEEVSKRYCGERVRVVSGLGMTETSPACLFTIGDVQQERYIGLPAPGCKVKLAPVHGKLELRYRGPHVMHQYMTAPANSLTGAFDAEGFFCSGDAAVFYDPVRPELGLLFDGRLADDFKLNTGVFINATALRERAVALGAPYVREAIPAGMGHSEVGLLVFPDVVACATLGETFESGIHSSSQVRAYFADLLQTLNKGSTGSASRIAWLHLLETAPCAEAGELTDKGTISMRAVLAHRSALVETLFAEALDGVRTLRADQTHMK</sequence>
<dbReference type="RefSeq" id="WP_086382645.1">
    <property type="nucleotide sequence ID" value="NZ_NBTY01000135.1"/>
</dbReference>
<protein>
    <submittedName>
        <fullName evidence="4">Trans-feruloyl-CoA synthase</fullName>
    </submittedName>
</protein>
<dbReference type="EMBL" id="NBTY01000135">
    <property type="protein sequence ID" value="OTP70841.1"/>
    <property type="molecule type" value="Genomic_DNA"/>
</dbReference>
<gene>
    <name evidence="4" type="ORF">PAMC26510_24760</name>
</gene>
<reference evidence="4 5" key="1">
    <citation type="submission" date="2017-03" db="EMBL/GenBank/DDBJ databases">
        <title>Genome analysis of strain PAMC 26510.</title>
        <authorList>
            <person name="Oh H.-M."/>
            <person name="Yang J.-A."/>
        </authorList>
    </citation>
    <scope>NUCLEOTIDE SEQUENCE [LARGE SCALE GENOMIC DNA]</scope>
    <source>
        <strain evidence="4 5">PAMC 26510</strain>
    </source>
</reference>
<dbReference type="PANTHER" id="PTHR43201">
    <property type="entry name" value="ACYL-COA SYNTHETASE"/>
    <property type="match status" value="1"/>
</dbReference>
<evidence type="ECO:0000313" key="4">
    <source>
        <dbReference type="EMBL" id="OTP70841.1"/>
    </source>
</evidence>
<organism evidence="4 5">
    <name type="scientific">Caballeronia sordidicola</name>
    <name type="common">Burkholderia sordidicola</name>
    <dbReference type="NCBI Taxonomy" id="196367"/>
    <lineage>
        <taxon>Bacteria</taxon>
        <taxon>Pseudomonadati</taxon>
        <taxon>Pseudomonadota</taxon>
        <taxon>Betaproteobacteria</taxon>
        <taxon>Burkholderiales</taxon>
        <taxon>Burkholderiaceae</taxon>
        <taxon>Caballeronia</taxon>
    </lineage>
</organism>
<comment type="caution">
    <text evidence="4">The sequence shown here is derived from an EMBL/GenBank/DDBJ whole genome shotgun (WGS) entry which is preliminary data.</text>
</comment>
<dbReference type="SUPFAM" id="SSF56801">
    <property type="entry name" value="Acetyl-CoA synthetase-like"/>
    <property type="match status" value="1"/>
</dbReference>
<keyword evidence="2" id="KW-0436">Ligase</keyword>
<dbReference type="PANTHER" id="PTHR43201:SF5">
    <property type="entry name" value="MEDIUM-CHAIN ACYL-COA LIGASE ACSF2, MITOCHONDRIAL"/>
    <property type="match status" value="1"/>
</dbReference>
<dbReference type="AlphaFoldDB" id="A0A242MHR6"/>
<comment type="similarity">
    <text evidence="1">Belongs to the ATP-dependent AMP-binding enzyme family.</text>
</comment>
<evidence type="ECO:0000313" key="5">
    <source>
        <dbReference type="Proteomes" id="UP000194546"/>
    </source>
</evidence>
<feature type="domain" description="AMP-dependent synthetase/ligase" evidence="3">
    <location>
        <begin position="56"/>
        <end position="425"/>
    </location>
</feature>
<dbReference type="GO" id="GO:0031956">
    <property type="term" value="F:medium-chain fatty acid-CoA ligase activity"/>
    <property type="evidence" value="ECO:0007669"/>
    <property type="project" value="TreeGrafter"/>
</dbReference>
<dbReference type="InterPro" id="IPR000873">
    <property type="entry name" value="AMP-dep_synth/lig_dom"/>
</dbReference>
<dbReference type="Gene3D" id="3.40.50.12780">
    <property type="entry name" value="N-terminal domain of ligase-like"/>
    <property type="match status" value="1"/>
</dbReference>
<evidence type="ECO:0000256" key="2">
    <source>
        <dbReference type="ARBA" id="ARBA00022598"/>
    </source>
</evidence>
<dbReference type="GO" id="GO:0006631">
    <property type="term" value="P:fatty acid metabolic process"/>
    <property type="evidence" value="ECO:0007669"/>
    <property type="project" value="TreeGrafter"/>
</dbReference>
<dbReference type="InterPro" id="IPR042099">
    <property type="entry name" value="ANL_N_sf"/>
</dbReference>
<evidence type="ECO:0000259" key="3">
    <source>
        <dbReference type="Pfam" id="PF00501"/>
    </source>
</evidence>
<proteinExistence type="inferred from homology"/>
<dbReference type="Proteomes" id="UP000194546">
    <property type="component" value="Unassembled WGS sequence"/>
</dbReference>
<accession>A0A242MHR6</accession>
<dbReference type="Pfam" id="PF00501">
    <property type="entry name" value="AMP-binding"/>
    <property type="match status" value="1"/>
</dbReference>
<evidence type="ECO:0000256" key="1">
    <source>
        <dbReference type="ARBA" id="ARBA00006432"/>
    </source>
</evidence>